<proteinExistence type="predicted"/>
<evidence type="ECO:0000313" key="3">
    <source>
        <dbReference type="Proteomes" id="UP001066276"/>
    </source>
</evidence>
<dbReference type="Proteomes" id="UP001066276">
    <property type="component" value="Chromosome 9"/>
</dbReference>
<gene>
    <name evidence="2" type="ORF">NDU88_007329</name>
</gene>
<organism evidence="2 3">
    <name type="scientific">Pleurodeles waltl</name>
    <name type="common">Iberian ribbed newt</name>
    <dbReference type="NCBI Taxonomy" id="8319"/>
    <lineage>
        <taxon>Eukaryota</taxon>
        <taxon>Metazoa</taxon>
        <taxon>Chordata</taxon>
        <taxon>Craniata</taxon>
        <taxon>Vertebrata</taxon>
        <taxon>Euteleostomi</taxon>
        <taxon>Amphibia</taxon>
        <taxon>Batrachia</taxon>
        <taxon>Caudata</taxon>
        <taxon>Salamandroidea</taxon>
        <taxon>Salamandridae</taxon>
        <taxon>Pleurodelinae</taxon>
        <taxon>Pleurodeles</taxon>
    </lineage>
</organism>
<reference evidence="2" key="1">
    <citation type="journal article" date="2022" name="bioRxiv">
        <title>Sequencing and chromosome-scale assembly of the giantPleurodeles waltlgenome.</title>
        <authorList>
            <person name="Brown T."/>
            <person name="Elewa A."/>
            <person name="Iarovenko S."/>
            <person name="Subramanian E."/>
            <person name="Araus A.J."/>
            <person name="Petzold A."/>
            <person name="Susuki M."/>
            <person name="Suzuki K.-i.T."/>
            <person name="Hayashi T."/>
            <person name="Toyoda A."/>
            <person name="Oliveira C."/>
            <person name="Osipova E."/>
            <person name="Leigh N.D."/>
            <person name="Simon A."/>
            <person name="Yun M.H."/>
        </authorList>
    </citation>
    <scope>NUCLEOTIDE SEQUENCE</scope>
    <source>
        <strain evidence="2">20211129_DDA</strain>
        <tissue evidence="2">Liver</tissue>
    </source>
</reference>
<dbReference type="EMBL" id="JANPWB010000013">
    <property type="protein sequence ID" value="KAJ1109972.1"/>
    <property type="molecule type" value="Genomic_DNA"/>
</dbReference>
<feature type="region of interest" description="Disordered" evidence="1">
    <location>
        <begin position="101"/>
        <end position="120"/>
    </location>
</feature>
<sequence>MAPRTHAKKEPIVISDSKFDVTAEEAHMFKQQETGRLDQNGQAEQDGDDRRGVSNSRLATRRRAVVRSEPGVGKEEARESDWREGARLALSLRVEGRLVPGPRSAEARAGHLGEARAPCR</sequence>
<accession>A0AAV7N3S2</accession>
<feature type="region of interest" description="Disordered" evidence="1">
    <location>
        <begin position="27"/>
        <end position="84"/>
    </location>
</feature>
<feature type="compositionally biased region" description="Basic and acidic residues" evidence="1">
    <location>
        <begin position="27"/>
        <end position="36"/>
    </location>
</feature>
<comment type="caution">
    <text evidence="2">The sequence shown here is derived from an EMBL/GenBank/DDBJ whole genome shotgun (WGS) entry which is preliminary data.</text>
</comment>
<evidence type="ECO:0000256" key="1">
    <source>
        <dbReference type="SAM" id="MobiDB-lite"/>
    </source>
</evidence>
<feature type="compositionally biased region" description="Basic and acidic residues" evidence="1">
    <location>
        <begin position="105"/>
        <end position="114"/>
    </location>
</feature>
<name>A0AAV7N3S2_PLEWA</name>
<evidence type="ECO:0000313" key="2">
    <source>
        <dbReference type="EMBL" id="KAJ1109972.1"/>
    </source>
</evidence>
<protein>
    <submittedName>
        <fullName evidence="2">Uncharacterized protein</fullName>
    </submittedName>
</protein>
<dbReference type="AlphaFoldDB" id="A0AAV7N3S2"/>
<keyword evidence="3" id="KW-1185">Reference proteome</keyword>
<feature type="compositionally biased region" description="Basic and acidic residues" evidence="1">
    <location>
        <begin position="72"/>
        <end position="84"/>
    </location>
</feature>